<dbReference type="Proteomes" id="UP001139311">
    <property type="component" value="Unassembled WGS sequence"/>
</dbReference>
<dbReference type="PROSITE" id="PS51318">
    <property type="entry name" value="TAT"/>
    <property type="match status" value="1"/>
</dbReference>
<reference evidence="3" key="1">
    <citation type="submission" date="2021-10" db="EMBL/GenBank/DDBJ databases">
        <title>Roseicella aerolatum sp. nov., isolated from aerosols of e-waste dismantling site.</title>
        <authorList>
            <person name="Qin T."/>
        </authorList>
    </citation>
    <scope>NUCLEOTIDE SEQUENCE</scope>
    <source>
        <strain evidence="3">GB24</strain>
    </source>
</reference>
<accession>A0A9X1IB59</accession>
<evidence type="ECO:0000256" key="1">
    <source>
        <dbReference type="ARBA" id="ARBA00022729"/>
    </source>
</evidence>
<dbReference type="PANTHER" id="PTHR35936">
    <property type="entry name" value="MEMBRANE-BOUND LYTIC MUREIN TRANSGLYCOSYLASE F"/>
    <property type="match status" value="1"/>
</dbReference>
<dbReference type="Pfam" id="PF00497">
    <property type="entry name" value="SBP_bac_3"/>
    <property type="match status" value="1"/>
</dbReference>
<name>A0A9X1IB59_9PROT</name>
<evidence type="ECO:0000313" key="3">
    <source>
        <dbReference type="EMBL" id="MCB4821277.1"/>
    </source>
</evidence>
<gene>
    <name evidence="3" type="ORF">LHA35_05975</name>
</gene>
<dbReference type="EMBL" id="JAJAQI010000006">
    <property type="protein sequence ID" value="MCB4821277.1"/>
    <property type="molecule type" value="Genomic_DNA"/>
</dbReference>
<feature type="domain" description="Solute-binding protein family 3/N-terminal" evidence="2">
    <location>
        <begin position="47"/>
        <end position="267"/>
    </location>
</feature>
<dbReference type="SMART" id="SM00062">
    <property type="entry name" value="PBPb"/>
    <property type="match status" value="1"/>
</dbReference>
<evidence type="ECO:0000259" key="2">
    <source>
        <dbReference type="SMART" id="SM00062"/>
    </source>
</evidence>
<evidence type="ECO:0000313" key="4">
    <source>
        <dbReference type="Proteomes" id="UP001139311"/>
    </source>
</evidence>
<dbReference type="SUPFAM" id="SSF53850">
    <property type="entry name" value="Periplasmic binding protein-like II"/>
    <property type="match status" value="1"/>
</dbReference>
<comment type="caution">
    <text evidence="3">The sequence shown here is derived from an EMBL/GenBank/DDBJ whole genome shotgun (WGS) entry which is preliminary data.</text>
</comment>
<dbReference type="InterPro" id="IPR001638">
    <property type="entry name" value="Solute-binding_3/MltF_N"/>
</dbReference>
<protein>
    <submittedName>
        <fullName evidence="3">Transporter substrate-binding domain-containing protein</fullName>
    </submittedName>
</protein>
<dbReference type="AlphaFoldDB" id="A0A9X1IB59"/>
<keyword evidence="1" id="KW-0732">Signal</keyword>
<organism evidence="3 4">
    <name type="scientific">Roseicella aerolata</name>
    <dbReference type="NCBI Taxonomy" id="2883479"/>
    <lineage>
        <taxon>Bacteria</taxon>
        <taxon>Pseudomonadati</taxon>
        <taxon>Pseudomonadota</taxon>
        <taxon>Alphaproteobacteria</taxon>
        <taxon>Acetobacterales</taxon>
        <taxon>Roseomonadaceae</taxon>
        <taxon>Roseicella</taxon>
    </lineage>
</organism>
<dbReference type="Gene3D" id="3.40.190.10">
    <property type="entry name" value="Periplasmic binding protein-like II"/>
    <property type="match status" value="2"/>
</dbReference>
<dbReference type="RefSeq" id="WP_226605767.1">
    <property type="nucleotide sequence ID" value="NZ_JAJAQI010000006.1"/>
</dbReference>
<proteinExistence type="predicted"/>
<dbReference type="PANTHER" id="PTHR35936:SF17">
    <property type="entry name" value="ARGININE-BINDING EXTRACELLULAR PROTEIN ARTP"/>
    <property type="match status" value="1"/>
</dbReference>
<dbReference type="InterPro" id="IPR006311">
    <property type="entry name" value="TAT_signal"/>
</dbReference>
<sequence>MPRLPCTRRWVLRGAAPLLAAAAIPRGMARAQPVPEAARAALAPTGRLRAALILSNPVLVQRDSATGAPVGVSVELARALAGRLGVPLEPVPYATPAQYAESLAGEIPWDAGFAARDPARGQFLDFSPTFMEVDNVFLVPPGSRLASLADMDQPGVRIAVPRGSGPDLFLSRSIRNAEIVRLPGGAEPAREALLSGRADAYGENAHFLHGVMARLPAGARILEGRFNVVQMAIALPKGRGAEGLDYLRQFVAEMKRDGSIARAIGQAGLRGVHVAPD</sequence>
<keyword evidence="4" id="KW-1185">Reference proteome</keyword>